<feature type="domain" description="PiggyBac transposable element-derived protein" evidence="2">
    <location>
        <begin position="103"/>
        <end position="185"/>
    </location>
</feature>
<keyword evidence="4" id="KW-1185">Reference proteome</keyword>
<dbReference type="OrthoDB" id="6379538at2759"/>
<evidence type="ECO:0000313" key="4">
    <source>
        <dbReference type="Proteomes" id="UP000675881"/>
    </source>
</evidence>
<feature type="region of interest" description="Disordered" evidence="1">
    <location>
        <begin position="19"/>
        <end position="97"/>
    </location>
</feature>
<dbReference type="PANTHER" id="PTHR47272:SF1">
    <property type="entry name" value="PIGGYBAC TRANSPOSABLE ELEMENT-DERIVED PROTEIN 3-LIKE"/>
    <property type="match status" value="1"/>
</dbReference>
<protein>
    <submittedName>
        <fullName evidence="3">(salmon louse) hypothetical protein</fullName>
    </submittedName>
</protein>
<gene>
    <name evidence="3" type="ORF">LSAA_2496</name>
</gene>
<reference evidence="3" key="1">
    <citation type="submission" date="2021-02" db="EMBL/GenBank/DDBJ databases">
        <authorList>
            <person name="Bekaert M."/>
        </authorList>
    </citation>
    <scope>NUCLEOTIDE SEQUENCE</scope>
    <source>
        <strain evidence="3">IoA-00</strain>
    </source>
</reference>
<sequence>MNTSTFYGRESNRRALQKELGISDSSDDDVEISDDGSDYIPEEENLREMMELIEDDEQNNQEDVGALTPGNSKDKPNSVPKKSQPKSKQRNRRETPLWKFVSTDQTNLYALQENPNKPLKLNVNELEQFIGTLLAMSMVKLSNSRLYWSNNLQCEMVTEAFSRDLWGQIKSNLHCNDNSQAPKYEIRAEEKDTQDAVKTAWSCIQASGRADPMLVTRKRGALSAKLDTNCKNNVLLNKESTDYTGHYLYSPYASNHANDIVRSNLQTPRRWVITLILFPKNLHRQQLQDLKRRLHKIGVKDQDTRV</sequence>
<accession>A0A7R8H1G5</accession>
<organism evidence="3 4">
    <name type="scientific">Lepeophtheirus salmonis</name>
    <name type="common">Salmon louse</name>
    <name type="synonym">Caligus salmonis</name>
    <dbReference type="NCBI Taxonomy" id="72036"/>
    <lineage>
        <taxon>Eukaryota</taxon>
        <taxon>Metazoa</taxon>
        <taxon>Ecdysozoa</taxon>
        <taxon>Arthropoda</taxon>
        <taxon>Crustacea</taxon>
        <taxon>Multicrustacea</taxon>
        <taxon>Hexanauplia</taxon>
        <taxon>Copepoda</taxon>
        <taxon>Siphonostomatoida</taxon>
        <taxon>Caligidae</taxon>
        <taxon>Lepeophtheirus</taxon>
    </lineage>
</organism>
<dbReference type="Proteomes" id="UP000675881">
    <property type="component" value="Chromosome 10"/>
</dbReference>
<dbReference type="AlphaFoldDB" id="A0A7R8H1G5"/>
<name>A0A7R8H1G5_LEPSM</name>
<feature type="compositionally biased region" description="Acidic residues" evidence="1">
    <location>
        <begin position="51"/>
        <end position="60"/>
    </location>
</feature>
<evidence type="ECO:0000313" key="3">
    <source>
        <dbReference type="EMBL" id="CAF2793915.1"/>
    </source>
</evidence>
<dbReference type="InterPro" id="IPR029526">
    <property type="entry name" value="PGBD"/>
</dbReference>
<dbReference type="Pfam" id="PF13843">
    <property type="entry name" value="DDE_Tnp_1_7"/>
    <property type="match status" value="1"/>
</dbReference>
<evidence type="ECO:0000259" key="2">
    <source>
        <dbReference type="Pfam" id="PF13843"/>
    </source>
</evidence>
<proteinExistence type="predicted"/>
<dbReference type="PANTHER" id="PTHR47272">
    <property type="entry name" value="DDE_TNP_1_7 DOMAIN-CONTAINING PROTEIN"/>
    <property type="match status" value="1"/>
</dbReference>
<evidence type="ECO:0000256" key="1">
    <source>
        <dbReference type="SAM" id="MobiDB-lite"/>
    </source>
</evidence>
<dbReference type="EMBL" id="HG994589">
    <property type="protein sequence ID" value="CAF2793915.1"/>
    <property type="molecule type" value="Genomic_DNA"/>
</dbReference>
<feature type="compositionally biased region" description="Acidic residues" evidence="1">
    <location>
        <begin position="25"/>
        <end position="43"/>
    </location>
</feature>